<proteinExistence type="inferred from homology"/>
<accession>A0A095X1R5</accession>
<dbReference type="PANTHER" id="PTHR11638">
    <property type="entry name" value="ATP-DEPENDENT CLP PROTEASE"/>
    <property type="match status" value="1"/>
</dbReference>
<dbReference type="SMART" id="SM01086">
    <property type="entry name" value="ClpB_D2-small"/>
    <property type="match status" value="1"/>
</dbReference>
<feature type="domain" description="UVR" evidence="8">
    <location>
        <begin position="409"/>
        <end position="444"/>
    </location>
</feature>
<dbReference type="CDD" id="cd19499">
    <property type="entry name" value="RecA-like_ClpB_Hsp104-like"/>
    <property type="match status" value="1"/>
</dbReference>
<dbReference type="GO" id="GO:0008233">
    <property type="term" value="F:peptidase activity"/>
    <property type="evidence" value="ECO:0007669"/>
    <property type="project" value="UniProtKB-KW"/>
</dbReference>
<dbReference type="PROSITE" id="PS50151">
    <property type="entry name" value="UVR"/>
    <property type="match status" value="1"/>
</dbReference>
<evidence type="ECO:0000256" key="4">
    <source>
        <dbReference type="ARBA" id="ARBA00023186"/>
    </source>
</evidence>
<evidence type="ECO:0000256" key="5">
    <source>
        <dbReference type="PROSITE-ProRule" id="PRU01251"/>
    </source>
</evidence>
<dbReference type="InterPro" id="IPR018368">
    <property type="entry name" value="ClpA/B_CS1"/>
</dbReference>
<dbReference type="Gene3D" id="3.40.50.300">
    <property type="entry name" value="P-loop containing nucleotide triphosphate hydrolases"/>
    <property type="match status" value="2"/>
</dbReference>
<evidence type="ECO:0000256" key="2">
    <source>
        <dbReference type="ARBA" id="ARBA00022741"/>
    </source>
</evidence>
<comment type="similarity">
    <text evidence="6">Belongs to the ClpA/ClpB family.</text>
</comment>
<evidence type="ECO:0000313" key="11">
    <source>
        <dbReference type="Proteomes" id="UP000029579"/>
    </source>
</evidence>
<dbReference type="GO" id="GO:0005737">
    <property type="term" value="C:cytoplasm"/>
    <property type="evidence" value="ECO:0007669"/>
    <property type="project" value="TreeGrafter"/>
</dbReference>
<dbReference type="InterPro" id="IPR027417">
    <property type="entry name" value="P-loop_NTPase"/>
</dbReference>
<dbReference type="Proteomes" id="UP000029579">
    <property type="component" value="Unassembled WGS sequence"/>
</dbReference>
<keyword evidence="10" id="KW-0378">Hydrolase</keyword>
<evidence type="ECO:0000256" key="1">
    <source>
        <dbReference type="ARBA" id="ARBA00022737"/>
    </source>
</evidence>
<dbReference type="InterPro" id="IPR050130">
    <property type="entry name" value="ClpA_ClpB"/>
</dbReference>
<dbReference type="FunFam" id="3.40.50.300:FF:000010">
    <property type="entry name" value="Chaperone clpB 1, putative"/>
    <property type="match status" value="1"/>
</dbReference>
<keyword evidence="2 6" id="KW-0547">Nucleotide-binding</keyword>
<dbReference type="FunFam" id="3.40.50.300:FF:000025">
    <property type="entry name" value="ATP-dependent Clp protease subunit"/>
    <property type="match status" value="1"/>
</dbReference>
<keyword evidence="10" id="KW-0645">Protease</keyword>
<dbReference type="OrthoDB" id="9803641at2"/>
<dbReference type="GO" id="GO:0016887">
    <property type="term" value="F:ATP hydrolysis activity"/>
    <property type="evidence" value="ECO:0007669"/>
    <property type="project" value="InterPro"/>
</dbReference>
<keyword evidence="7" id="KW-0175">Coiled coil</keyword>
<keyword evidence="4 6" id="KW-0143">Chaperone</keyword>
<feature type="domain" description="Clp R" evidence="9">
    <location>
        <begin position="1"/>
        <end position="139"/>
    </location>
</feature>
<evidence type="ECO:0000256" key="3">
    <source>
        <dbReference type="ARBA" id="ARBA00022840"/>
    </source>
</evidence>
<dbReference type="InterPro" id="IPR003593">
    <property type="entry name" value="AAA+_ATPase"/>
</dbReference>
<keyword evidence="1 5" id="KW-0677">Repeat</keyword>
<gene>
    <name evidence="10" type="ORF">HMPREF1630_06395</name>
</gene>
<dbReference type="Gene3D" id="4.10.860.10">
    <property type="entry name" value="UVR domain"/>
    <property type="match status" value="1"/>
</dbReference>
<dbReference type="PROSITE" id="PS51903">
    <property type="entry name" value="CLP_R"/>
    <property type="match status" value="1"/>
</dbReference>
<dbReference type="InterPro" id="IPR028299">
    <property type="entry name" value="ClpA/B_CS2"/>
</dbReference>
<dbReference type="InterPro" id="IPR003959">
    <property type="entry name" value="ATPase_AAA_core"/>
</dbReference>
<evidence type="ECO:0000259" key="9">
    <source>
        <dbReference type="PROSITE" id="PS51903"/>
    </source>
</evidence>
<dbReference type="RefSeq" id="WP_037328123.1">
    <property type="nucleotide sequence ID" value="NZ_JRMW01000037.1"/>
</dbReference>
<name>A0A095X1R5_9FIRM</name>
<dbReference type="Pfam" id="PF00004">
    <property type="entry name" value="AAA"/>
    <property type="match status" value="1"/>
</dbReference>
<evidence type="ECO:0000259" key="8">
    <source>
        <dbReference type="PROSITE" id="PS50151"/>
    </source>
</evidence>
<dbReference type="PRINTS" id="PR00300">
    <property type="entry name" value="CLPPROTEASEA"/>
</dbReference>
<feature type="coiled-coil region" evidence="7">
    <location>
        <begin position="398"/>
        <end position="451"/>
    </location>
</feature>
<dbReference type="Pfam" id="PF02861">
    <property type="entry name" value="Clp_N"/>
    <property type="match status" value="1"/>
</dbReference>
<dbReference type="CDD" id="cd00009">
    <property type="entry name" value="AAA"/>
    <property type="match status" value="1"/>
</dbReference>
<dbReference type="Pfam" id="PF17871">
    <property type="entry name" value="AAA_lid_9"/>
    <property type="match status" value="1"/>
</dbReference>
<dbReference type="Gene3D" id="1.10.1780.10">
    <property type="entry name" value="Clp, N-terminal domain"/>
    <property type="match status" value="1"/>
</dbReference>
<comment type="caution">
    <text evidence="10">The sequence shown here is derived from an EMBL/GenBank/DDBJ whole genome shotgun (WGS) entry which is preliminary data.</text>
</comment>
<dbReference type="PROSITE" id="PS00870">
    <property type="entry name" value="CLPAB_1"/>
    <property type="match status" value="1"/>
</dbReference>
<dbReference type="AlphaFoldDB" id="A0A095X1R5"/>
<reference evidence="10 11" key="1">
    <citation type="submission" date="2014-07" db="EMBL/GenBank/DDBJ databases">
        <authorList>
            <person name="McCorrison J."/>
            <person name="Sanka R."/>
            <person name="Torralba M."/>
            <person name="Gillis M."/>
            <person name="Haft D.H."/>
            <person name="Methe B."/>
            <person name="Sutton G."/>
            <person name="Nelson K.E."/>
        </authorList>
    </citation>
    <scope>NUCLEOTIDE SEQUENCE [LARGE SCALE GENOMIC DNA]</scope>
    <source>
        <strain evidence="10 11">S7-1-13</strain>
    </source>
</reference>
<dbReference type="InterPro" id="IPR004176">
    <property type="entry name" value="Clp_R_N"/>
</dbReference>
<dbReference type="Gene3D" id="1.10.8.60">
    <property type="match status" value="2"/>
</dbReference>
<dbReference type="SMART" id="SM00382">
    <property type="entry name" value="AAA"/>
    <property type="match status" value="2"/>
</dbReference>
<dbReference type="EMBL" id="JRMW01000037">
    <property type="protein sequence ID" value="KGF03676.1"/>
    <property type="molecule type" value="Genomic_DNA"/>
</dbReference>
<dbReference type="PROSITE" id="PS00871">
    <property type="entry name" value="CLPAB_2"/>
    <property type="match status" value="1"/>
</dbReference>
<dbReference type="InterPro" id="IPR001943">
    <property type="entry name" value="UVR_dom"/>
</dbReference>
<dbReference type="GO" id="GO:0005524">
    <property type="term" value="F:ATP binding"/>
    <property type="evidence" value="ECO:0007669"/>
    <property type="project" value="UniProtKB-KW"/>
</dbReference>
<dbReference type="Pfam" id="PF07724">
    <property type="entry name" value="AAA_2"/>
    <property type="match status" value="1"/>
</dbReference>
<keyword evidence="3 6" id="KW-0067">ATP-binding</keyword>
<dbReference type="PANTHER" id="PTHR11638:SF175">
    <property type="entry name" value="ATP-DEPENDENT CLP PROTEASE, ATP-BINDING SUBUNIT CLPC"/>
    <property type="match status" value="1"/>
</dbReference>
<dbReference type="InterPro" id="IPR019489">
    <property type="entry name" value="Clp_ATPase_C"/>
</dbReference>
<dbReference type="Pfam" id="PF10431">
    <property type="entry name" value="ClpB_D2-small"/>
    <property type="match status" value="1"/>
</dbReference>
<dbReference type="GO" id="GO:0006508">
    <property type="term" value="P:proteolysis"/>
    <property type="evidence" value="ECO:0007669"/>
    <property type="project" value="UniProtKB-KW"/>
</dbReference>
<dbReference type="InterPro" id="IPR001270">
    <property type="entry name" value="ClpA/B"/>
</dbReference>
<evidence type="ECO:0000313" key="10">
    <source>
        <dbReference type="EMBL" id="KGF03676.1"/>
    </source>
</evidence>
<sequence length="814" mass="91566">MENNRLNKLTQQARRESYSLNHDYIGTEHLLLALMKTGSKATKALEAAGANYELLRSIVINNIGRGTAVRPATEYSKKVRKILETARFYANNRRALATSEEDVLLAIINDEDSFTNIMFLLSGVEKENIKKQLLSMVREEKAEGVANSKFSENITNYCTNLNDLAEEGKIDPVIGREDEIKRIIQILMRRTKNNPILIGEPGVGKTAIAEGLASEIVKGNLPAIMKGKTILSLDLASMIAGTKYRGDFEDRLKKLFEEASNRDDLILFIDEFHMVLGAGAAEGSMDAANILKPILAKGDIQIIGATTIDEYRKHVEKDSALARRMQEVMVDEPSLEDSKKIIEGLKSMYEDHHKVRITEEAINAAVDLSDRYITDRYLPDKAIDLIDEASSKLRILAFDDEQEDIDTHEDILEKLKAEKDQAVLDQDFEKAAKLRDIINQKKFDLEEEKEEESEGYKLAITYDDIANIVASWSKVPVERLTEDEKAKYAKLDKNLAGTVIGQNEAIKSVAHAIKRARVGLKDPKKPIGSFIFVGPTGVGKTYLAKSLAKSLFGSEDRLIRMDMSEYMEKFAVSRMVGSPPGYVGYEEGGQLTEAVRKNPYSVILFDEIEKAHPDVFNLLLQILDDGRLTDGQGRTIDFKNTIIIMTSNVGVSSLAKATSIGFDLAEDKQEADNERNKEIITKAIKDSFAPEFLNRLDETIMFNSLSEADIKEITGLMLEKTRDRLNEIGIEIAFDERVVNLLAKEGFNSEYGARPLERHITKMIDDRLAEDILDNKLDKEMTIRLYVQNDRLCFRNITKSRKASKEARQEIEAK</sequence>
<protein>
    <submittedName>
        <fullName evidence="10">Clp protease ClpX</fullName>
    </submittedName>
</protein>
<dbReference type="SUPFAM" id="SSF52540">
    <property type="entry name" value="P-loop containing nucleoside triphosphate hydrolases"/>
    <property type="match status" value="2"/>
</dbReference>
<dbReference type="InterPro" id="IPR036628">
    <property type="entry name" value="Clp_N_dom_sf"/>
</dbReference>
<dbReference type="SUPFAM" id="SSF81923">
    <property type="entry name" value="Double Clp-N motif"/>
    <property type="match status" value="1"/>
</dbReference>
<dbReference type="eggNOG" id="COG0542">
    <property type="taxonomic scope" value="Bacteria"/>
</dbReference>
<evidence type="ECO:0000256" key="7">
    <source>
        <dbReference type="SAM" id="Coils"/>
    </source>
</evidence>
<evidence type="ECO:0000256" key="6">
    <source>
        <dbReference type="RuleBase" id="RU004432"/>
    </source>
</evidence>
<dbReference type="GO" id="GO:0034605">
    <property type="term" value="P:cellular response to heat"/>
    <property type="evidence" value="ECO:0007669"/>
    <property type="project" value="TreeGrafter"/>
</dbReference>
<dbReference type="InterPro" id="IPR041546">
    <property type="entry name" value="ClpA/ClpB_AAA_lid"/>
</dbReference>
<organism evidence="10 11">
    <name type="scientific">Anaerococcus lactolyticus S7-1-13</name>
    <dbReference type="NCBI Taxonomy" id="1284686"/>
    <lineage>
        <taxon>Bacteria</taxon>
        <taxon>Bacillati</taxon>
        <taxon>Bacillota</taxon>
        <taxon>Tissierellia</taxon>
        <taxon>Tissierellales</taxon>
        <taxon>Peptoniphilaceae</taxon>
        <taxon>Anaerococcus</taxon>
    </lineage>
</organism>